<gene>
    <name evidence="1" type="ORF">RHABOEDO_001863</name>
</gene>
<sequence length="345" mass="39261">MQSLFLYKHLKYFILNLCAIPIMTNAGEFHGHLEECCDVLLVKNPETQQNIVVDYLLFRAIEDTLKYGETNFRLIPPPSHDIEQDFSYNPGIRVTLNIPTYDYWLLSGSCTYFRADPSRVTSDDPTGNIFANLVAPTYFSPVNQQVSHLSGKWELKMQIFDVLFKKGLMIGKSFIIEPFFGVQGCTIKQKVDVHYTFFKPRTSLRPPQSVKGISRVSGVGPELGAEFRMVFPYRISLFARGGFSCLLGSFKGHTDYGDLLGCSSSSTQISLKDHKLRLFSSMLLQIALSKWWCTSRSSELELTLGWETQIWSRQMRMNWFSTLASPSEGSDLTLHGPFVRFSLSF</sequence>
<evidence type="ECO:0000313" key="2">
    <source>
        <dbReference type="Proteomes" id="UP000826014"/>
    </source>
</evidence>
<keyword evidence="2" id="KW-1185">Reference proteome</keyword>
<dbReference type="EMBL" id="CP075588">
    <property type="protein sequence ID" value="QYF49470.1"/>
    <property type="molecule type" value="Genomic_DNA"/>
</dbReference>
<proteinExistence type="predicted"/>
<name>A0ABX8V2K1_9BACT</name>
<reference evidence="1 2" key="1">
    <citation type="journal article" date="2022" name="bioRxiv">
        <title>Ecology and evolution of chlamydial symbionts of arthropods.</title>
        <authorList>
            <person name="Halter T."/>
            <person name="Koestlbacher S."/>
            <person name="Collingro A."/>
            <person name="Sixt B.S."/>
            <person name="Toenshoff E.R."/>
            <person name="Hendrickx F."/>
            <person name="Kostanjsek R."/>
            <person name="Horn M."/>
        </authorList>
    </citation>
    <scope>NUCLEOTIDE SEQUENCE [LARGE SCALE GENOMIC DNA]</scope>
    <source>
        <strain evidence="1">W744xW776</strain>
        <plasmid evidence="1 2">unnamed</plasmid>
    </source>
</reference>
<dbReference type="RefSeq" id="WP_220017915.1">
    <property type="nucleotide sequence ID" value="NZ_CP075588.1"/>
</dbReference>
<dbReference type="Pfam" id="PF05150">
    <property type="entry name" value="Legionella_OMP"/>
    <property type="match status" value="1"/>
</dbReference>
<dbReference type="Proteomes" id="UP000826014">
    <property type="component" value="Plasmid unnamed"/>
</dbReference>
<evidence type="ECO:0000313" key="1">
    <source>
        <dbReference type="EMBL" id="QYF49470.1"/>
    </source>
</evidence>
<organism evidence="1 2">
    <name type="scientific">Candidatus Rhabdochlamydia oedothoracis</name>
    <dbReference type="NCBI Taxonomy" id="2720720"/>
    <lineage>
        <taxon>Bacteria</taxon>
        <taxon>Pseudomonadati</taxon>
        <taxon>Chlamydiota</taxon>
        <taxon>Chlamydiia</taxon>
        <taxon>Parachlamydiales</taxon>
        <taxon>Candidatus Rhabdochlamydiaceae</taxon>
        <taxon>Candidatus Rhabdochlamydia</taxon>
    </lineage>
</organism>
<keyword evidence="1" id="KW-0614">Plasmid</keyword>
<dbReference type="InterPro" id="IPR007825">
    <property type="entry name" value="Major_OMP_Legionella"/>
</dbReference>
<geneLocation type="plasmid" evidence="1 2">
    <name>unnamed</name>
</geneLocation>
<protein>
    <submittedName>
        <fullName evidence="1">Legionella pneumophila major outer membrane protein</fullName>
    </submittedName>
</protein>
<accession>A0ABX8V2K1</accession>